<keyword evidence="5" id="KW-0349">Heme</keyword>
<protein>
    <submittedName>
        <fullName evidence="15">Cytochrome b/b6 domain-containing protein</fullName>
    </submittedName>
</protein>
<dbReference type="GO" id="GO:0009055">
    <property type="term" value="F:electron transfer activity"/>
    <property type="evidence" value="ECO:0007669"/>
    <property type="project" value="InterPro"/>
</dbReference>
<keyword evidence="7" id="KW-0479">Metal-binding</keyword>
<feature type="transmembrane region" description="Helical" evidence="13">
    <location>
        <begin position="66"/>
        <end position="83"/>
    </location>
</feature>
<evidence type="ECO:0000256" key="12">
    <source>
        <dbReference type="ARBA" id="ARBA00037975"/>
    </source>
</evidence>
<evidence type="ECO:0000256" key="10">
    <source>
        <dbReference type="ARBA" id="ARBA00023004"/>
    </source>
</evidence>
<dbReference type="Proteomes" id="UP001058713">
    <property type="component" value="Chromosome"/>
</dbReference>
<dbReference type="GO" id="GO:0020037">
    <property type="term" value="F:heme binding"/>
    <property type="evidence" value="ECO:0007669"/>
    <property type="project" value="TreeGrafter"/>
</dbReference>
<evidence type="ECO:0000256" key="8">
    <source>
        <dbReference type="ARBA" id="ARBA00022982"/>
    </source>
</evidence>
<keyword evidence="11 13" id="KW-0472">Membrane</keyword>
<dbReference type="SUPFAM" id="SSF81342">
    <property type="entry name" value="Transmembrane di-heme cytochromes"/>
    <property type="match status" value="1"/>
</dbReference>
<feature type="transmembrane region" description="Helical" evidence="13">
    <location>
        <begin position="208"/>
        <end position="231"/>
    </location>
</feature>
<accession>A0A9Q9LXX9</accession>
<evidence type="ECO:0000256" key="7">
    <source>
        <dbReference type="ARBA" id="ARBA00022723"/>
    </source>
</evidence>
<dbReference type="Pfam" id="PF01292">
    <property type="entry name" value="Ni_hydr_CYTB"/>
    <property type="match status" value="1"/>
</dbReference>
<name>A0A9Q9LXX9_LEICA</name>
<evidence type="ECO:0000256" key="2">
    <source>
        <dbReference type="ARBA" id="ARBA00004651"/>
    </source>
</evidence>
<dbReference type="GO" id="GO:0022904">
    <property type="term" value="P:respiratory electron transport chain"/>
    <property type="evidence" value="ECO:0007669"/>
    <property type="project" value="InterPro"/>
</dbReference>
<evidence type="ECO:0000313" key="15">
    <source>
        <dbReference type="EMBL" id="UWQ55400.1"/>
    </source>
</evidence>
<evidence type="ECO:0000256" key="1">
    <source>
        <dbReference type="ARBA" id="ARBA00001970"/>
    </source>
</evidence>
<proteinExistence type="inferred from homology"/>
<keyword evidence="6 13" id="KW-0812">Transmembrane</keyword>
<comment type="subcellular location">
    <subcellularLocation>
        <location evidence="2">Cell membrane</location>
        <topology evidence="2">Multi-pass membrane protein</topology>
    </subcellularLocation>
</comment>
<dbReference type="InterPro" id="IPR016174">
    <property type="entry name" value="Di-haem_cyt_TM"/>
</dbReference>
<dbReference type="PANTHER" id="PTHR30529">
    <property type="entry name" value="CYTOCHROME B561"/>
    <property type="match status" value="1"/>
</dbReference>
<evidence type="ECO:0000256" key="6">
    <source>
        <dbReference type="ARBA" id="ARBA00022692"/>
    </source>
</evidence>
<dbReference type="Pfam" id="PF04264">
    <property type="entry name" value="YceI"/>
    <property type="match status" value="1"/>
</dbReference>
<dbReference type="InterPro" id="IPR007372">
    <property type="entry name" value="Lipid/polyisoprenoid-bd_YceI"/>
</dbReference>
<dbReference type="PANTHER" id="PTHR30529:SF7">
    <property type="entry name" value="CYTOCHROME B561 BACTERIAL_NI-HYDROGENASE DOMAIN-CONTAINING PROTEIN"/>
    <property type="match status" value="1"/>
</dbReference>
<comment type="similarity">
    <text evidence="12">Belongs to the cytochrome b561 family.</text>
</comment>
<reference evidence="15" key="1">
    <citation type="submission" date="2021-08" db="EMBL/GenBank/DDBJ databases">
        <authorList>
            <person name="Nwanade C."/>
            <person name="Wang M."/>
            <person name="Masoudi A."/>
            <person name="Yu Z."/>
            <person name="Liu J."/>
        </authorList>
    </citation>
    <scope>NUCLEOTIDE SEQUENCE</scope>
    <source>
        <strain evidence="15">S122</strain>
    </source>
</reference>
<dbReference type="AlphaFoldDB" id="A0A9Q9LXX9"/>
<dbReference type="RefSeq" id="WP_259972392.1">
    <property type="nucleotide sequence ID" value="NZ_CP081070.1"/>
</dbReference>
<dbReference type="SUPFAM" id="SSF101874">
    <property type="entry name" value="YceI-like"/>
    <property type="match status" value="1"/>
</dbReference>
<keyword evidence="4" id="KW-1003">Cell membrane</keyword>
<dbReference type="KEGG" id="lcae:K3721_07615"/>
<feature type="transmembrane region" description="Helical" evidence="13">
    <location>
        <begin position="104"/>
        <end position="137"/>
    </location>
</feature>
<keyword evidence="8" id="KW-0249">Electron transport</keyword>
<dbReference type="Gene3D" id="2.40.128.110">
    <property type="entry name" value="Lipid/polyisoprenoid-binding, YceI-like"/>
    <property type="match status" value="1"/>
</dbReference>
<dbReference type="GO" id="GO:0046872">
    <property type="term" value="F:metal ion binding"/>
    <property type="evidence" value="ECO:0007669"/>
    <property type="project" value="UniProtKB-KW"/>
</dbReference>
<dbReference type="InterPro" id="IPR011577">
    <property type="entry name" value="Cyt_b561_bac/Ni-Hgenase"/>
</dbReference>
<sequence length="413" mass="43126">MPGQNTFQSYGSVAKTFHWLTALLIFSAFPLGYFANELAHEIQSPAFDGSQAVIERATLLFSLHKTIGVTVFFTALLRILWALSQPKPGLLHPDRKAEALAAEMVHWLLYGSLVAVPLSGWVHHAATTGFAPIWWPFGQTLPFVPQSEAVAEMSAGLHWVLVWTLAGALGLHIAGALKHHVIDRDATLRRMLPGGSGAPQPPAQSHSLLPLLAALLVWAGALGGGAAIGVFGGKQTAGSATPVVAAKPGGGGAGSWTVQSGTVGISVTQMGSAVSGSFGEWDAMINFEEPAAPGPAGDVEVTIAIPSLKLGTVTQQAMGADYFDSANFPTALFKAEIEKLADGYEADGTLTIKGQTVPVTLPFDLALDGSTAKMTGGLTLNRLDFGIGKSLPDESSLGFAVEVAVELEAEREE</sequence>
<evidence type="ECO:0000256" key="13">
    <source>
        <dbReference type="SAM" id="Phobius"/>
    </source>
</evidence>
<evidence type="ECO:0000256" key="3">
    <source>
        <dbReference type="ARBA" id="ARBA00022448"/>
    </source>
</evidence>
<dbReference type="GO" id="GO:0005886">
    <property type="term" value="C:plasma membrane"/>
    <property type="evidence" value="ECO:0007669"/>
    <property type="project" value="UniProtKB-SubCell"/>
</dbReference>
<evidence type="ECO:0000256" key="11">
    <source>
        <dbReference type="ARBA" id="ARBA00023136"/>
    </source>
</evidence>
<dbReference type="SMART" id="SM00867">
    <property type="entry name" value="YceI"/>
    <property type="match status" value="1"/>
</dbReference>
<feature type="domain" description="Lipid/polyisoprenoid-binding YceI-like" evidence="14">
    <location>
        <begin position="255"/>
        <end position="410"/>
    </location>
</feature>
<keyword evidence="3" id="KW-0813">Transport</keyword>
<organism evidence="15 16">
    <name type="scientific">Leisingera caerulea</name>
    <name type="common">Phaeobacter caeruleus</name>
    <dbReference type="NCBI Taxonomy" id="506591"/>
    <lineage>
        <taxon>Bacteria</taxon>
        <taxon>Pseudomonadati</taxon>
        <taxon>Pseudomonadota</taxon>
        <taxon>Alphaproteobacteria</taxon>
        <taxon>Rhodobacterales</taxon>
        <taxon>Roseobacteraceae</taxon>
        <taxon>Leisingera</taxon>
    </lineage>
</organism>
<dbReference type="InterPro" id="IPR052168">
    <property type="entry name" value="Cytochrome_b561_oxidase"/>
</dbReference>
<evidence type="ECO:0000256" key="9">
    <source>
        <dbReference type="ARBA" id="ARBA00022989"/>
    </source>
</evidence>
<feature type="transmembrane region" description="Helical" evidence="13">
    <location>
        <begin position="157"/>
        <end position="177"/>
    </location>
</feature>
<evidence type="ECO:0000259" key="14">
    <source>
        <dbReference type="SMART" id="SM00867"/>
    </source>
</evidence>
<dbReference type="InterPro" id="IPR036761">
    <property type="entry name" value="TTHA0802/YceI-like_sf"/>
</dbReference>
<keyword evidence="10" id="KW-0408">Iron</keyword>
<comment type="cofactor">
    <cofactor evidence="1">
        <name>heme b</name>
        <dbReference type="ChEBI" id="CHEBI:60344"/>
    </cofactor>
</comment>
<gene>
    <name evidence="15" type="ORF">K3721_07615</name>
</gene>
<feature type="transmembrane region" description="Helical" evidence="13">
    <location>
        <begin position="17"/>
        <end position="35"/>
    </location>
</feature>
<evidence type="ECO:0000256" key="5">
    <source>
        <dbReference type="ARBA" id="ARBA00022617"/>
    </source>
</evidence>
<keyword evidence="9 13" id="KW-1133">Transmembrane helix</keyword>
<evidence type="ECO:0000313" key="16">
    <source>
        <dbReference type="Proteomes" id="UP001058713"/>
    </source>
</evidence>
<dbReference type="EMBL" id="CP081070">
    <property type="protein sequence ID" value="UWQ55400.1"/>
    <property type="molecule type" value="Genomic_DNA"/>
</dbReference>
<evidence type="ECO:0000256" key="4">
    <source>
        <dbReference type="ARBA" id="ARBA00022475"/>
    </source>
</evidence>